<sequence>MADKVERVEIKSETHFEELVKAAEDPRLFVVDLYCCWCGPCNAVLPALRDLLLRVEAFPERCCFAAAAAAALPQLAAALGASATPKFLFFRDGVLQAQVLGANAPQLQQKILELLPPLQQTPTANFA</sequence>
<dbReference type="Gene3D" id="3.40.30.10">
    <property type="entry name" value="Glutaredoxin"/>
    <property type="match status" value="1"/>
</dbReference>
<evidence type="ECO:0000313" key="4">
    <source>
        <dbReference type="Proteomes" id="UP000030754"/>
    </source>
</evidence>
<dbReference type="InterPro" id="IPR017937">
    <property type="entry name" value="Thioredoxin_CS"/>
</dbReference>
<dbReference type="OrthoDB" id="10263751at2759"/>
<dbReference type="PROSITE" id="PS51352">
    <property type="entry name" value="THIOREDOXIN_2"/>
    <property type="match status" value="1"/>
</dbReference>
<keyword evidence="1" id="KW-1015">Disulfide bond</keyword>
<reference evidence="3" key="1">
    <citation type="submission" date="2013-10" db="EMBL/GenBank/DDBJ databases">
        <title>Genomic analysis of the causative agents of coccidiosis in chickens.</title>
        <authorList>
            <person name="Reid A.J."/>
            <person name="Blake D."/>
            <person name="Billington K."/>
            <person name="Browne H."/>
            <person name="Dunn M."/>
            <person name="Hung S."/>
            <person name="Kawahara F."/>
            <person name="Miranda-Saavedra D."/>
            <person name="Mourier T."/>
            <person name="Nagra H."/>
            <person name="Otto T.D."/>
            <person name="Rawlings N."/>
            <person name="Sanchez A."/>
            <person name="Sanders M."/>
            <person name="Subramaniam C."/>
            <person name="Tay Y."/>
            <person name="Dear P."/>
            <person name="Doerig C."/>
            <person name="Gruber A."/>
            <person name="Parkinson J."/>
            <person name="Shirley M."/>
            <person name="Wan K.L."/>
            <person name="Berriman M."/>
            <person name="Tomley F."/>
            <person name="Pain A."/>
        </authorList>
    </citation>
    <scope>NUCLEOTIDE SEQUENCE [LARGE SCALE GENOMIC DNA]</scope>
    <source>
        <strain evidence="3">Houghton</strain>
    </source>
</reference>
<dbReference type="PANTHER" id="PTHR46115">
    <property type="entry name" value="THIOREDOXIN-LIKE PROTEIN 1"/>
    <property type="match status" value="1"/>
</dbReference>
<accession>U6N0K8</accession>
<name>U6N0K8_9EIME</name>
<keyword evidence="4" id="KW-1185">Reference proteome</keyword>
<reference evidence="3" key="2">
    <citation type="submission" date="2013-10" db="EMBL/GenBank/DDBJ databases">
        <authorList>
            <person name="Aslett M."/>
        </authorList>
    </citation>
    <scope>NUCLEOTIDE SEQUENCE [LARGE SCALE GENOMIC DNA]</scope>
    <source>
        <strain evidence="3">Houghton</strain>
    </source>
</reference>
<dbReference type="RefSeq" id="XP_013438208.1">
    <property type="nucleotide sequence ID" value="XM_013582754.1"/>
</dbReference>
<gene>
    <name evidence="3" type="ORF">ENH_00073500</name>
</gene>
<protein>
    <recommendedName>
        <fullName evidence="2">Thioredoxin domain-containing protein</fullName>
    </recommendedName>
</protein>
<evidence type="ECO:0000256" key="1">
    <source>
        <dbReference type="ARBA" id="ARBA00023157"/>
    </source>
</evidence>
<proteinExistence type="predicted"/>
<dbReference type="EMBL" id="HG725788">
    <property type="protein sequence ID" value="CDJ69742.1"/>
    <property type="molecule type" value="Genomic_DNA"/>
</dbReference>
<feature type="domain" description="Thioredoxin" evidence="2">
    <location>
        <begin position="1"/>
        <end position="116"/>
    </location>
</feature>
<evidence type="ECO:0000259" key="2">
    <source>
        <dbReference type="PROSITE" id="PS51352"/>
    </source>
</evidence>
<dbReference type="PROSITE" id="PS00194">
    <property type="entry name" value="THIOREDOXIN_1"/>
    <property type="match status" value="1"/>
</dbReference>
<dbReference type="Pfam" id="PF00085">
    <property type="entry name" value="Thioredoxin"/>
    <property type="match status" value="1"/>
</dbReference>
<organism evidence="3 4">
    <name type="scientific">Eimeria necatrix</name>
    <dbReference type="NCBI Taxonomy" id="51315"/>
    <lineage>
        <taxon>Eukaryota</taxon>
        <taxon>Sar</taxon>
        <taxon>Alveolata</taxon>
        <taxon>Apicomplexa</taxon>
        <taxon>Conoidasida</taxon>
        <taxon>Coccidia</taxon>
        <taxon>Eucoccidiorida</taxon>
        <taxon>Eimeriorina</taxon>
        <taxon>Eimeriidae</taxon>
        <taxon>Eimeria</taxon>
    </lineage>
</organism>
<dbReference type="Proteomes" id="UP000030754">
    <property type="component" value="Unassembled WGS sequence"/>
</dbReference>
<dbReference type="AlphaFoldDB" id="U6N0K8"/>
<dbReference type="VEuPathDB" id="ToxoDB:ENH_00073500"/>
<evidence type="ECO:0000313" key="3">
    <source>
        <dbReference type="EMBL" id="CDJ69742.1"/>
    </source>
</evidence>
<dbReference type="InterPro" id="IPR036249">
    <property type="entry name" value="Thioredoxin-like_sf"/>
</dbReference>
<dbReference type="InterPro" id="IPR013766">
    <property type="entry name" value="Thioredoxin_domain"/>
</dbReference>
<dbReference type="GeneID" id="25477480"/>
<dbReference type="SUPFAM" id="SSF52833">
    <property type="entry name" value="Thioredoxin-like"/>
    <property type="match status" value="1"/>
</dbReference>